<evidence type="ECO:0000313" key="6">
    <source>
        <dbReference type="Proteomes" id="UP000746751"/>
    </source>
</evidence>
<protein>
    <submittedName>
        <fullName evidence="5">AraC family transcriptional regulator</fullName>
    </submittedName>
</protein>
<evidence type="ECO:0000259" key="4">
    <source>
        <dbReference type="PROSITE" id="PS01124"/>
    </source>
</evidence>
<evidence type="ECO:0000256" key="2">
    <source>
        <dbReference type="ARBA" id="ARBA00023125"/>
    </source>
</evidence>
<dbReference type="InterPro" id="IPR009057">
    <property type="entry name" value="Homeodomain-like_sf"/>
</dbReference>
<dbReference type="EMBL" id="DYVF01000055">
    <property type="protein sequence ID" value="HJG31599.1"/>
    <property type="molecule type" value="Genomic_DNA"/>
</dbReference>
<proteinExistence type="predicted"/>
<dbReference type="GO" id="GO:0003700">
    <property type="term" value="F:DNA-binding transcription factor activity"/>
    <property type="evidence" value="ECO:0007669"/>
    <property type="project" value="InterPro"/>
</dbReference>
<accession>A0A921LS43</accession>
<feature type="domain" description="HTH araC/xylS-type" evidence="4">
    <location>
        <begin position="237"/>
        <end position="335"/>
    </location>
</feature>
<organism evidence="5 6">
    <name type="scientific">Collinsella ihumii</name>
    <dbReference type="NCBI Taxonomy" id="1720204"/>
    <lineage>
        <taxon>Bacteria</taxon>
        <taxon>Bacillati</taxon>
        <taxon>Actinomycetota</taxon>
        <taxon>Coriobacteriia</taxon>
        <taxon>Coriobacteriales</taxon>
        <taxon>Coriobacteriaceae</taxon>
        <taxon>Collinsella</taxon>
    </lineage>
</organism>
<dbReference type="Pfam" id="PF12833">
    <property type="entry name" value="HTH_18"/>
    <property type="match status" value="1"/>
</dbReference>
<evidence type="ECO:0000256" key="3">
    <source>
        <dbReference type="ARBA" id="ARBA00023163"/>
    </source>
</evidence>
<reference evidence="5" key="2">
    <citation type="submission" date="2021-09" db="EMBL/GenBank/DDBJ databases">
        <authorList>
            <person name="Gilroy R."/>
        </authorList>
    </citation>
    <scope>NUCLEOTIDE SEQUENCE</scope>
    <source>
        <strain evidence="5">ChiGjej2B2-7701</strain>
    </source>
</reference>
<comment type="caution">
    <text evidence="5">The sequence shown here is derived from an EMBL/GenBank/DDBJ whole genome shotgun (WGS) entry which is preliminary data.</text>
</comment>
<dbReference type="SUPFAM" id="SSF46689">
    <property type="entry name" value="Homeodomain-like"/>
    <property type="match status" value="2"/>
</dbReference>
<dbReference type="AlphaFoldDB" id="A0A921LS43"/>
<dbReference type="InterPro" id="IPR018062">
    <property type="entry name" value="HTH_AraC-typ_CS"/>
</dbReference>
<dbReference type="SMART" id="SM00342">
    <property type="entry name" value="HTH_ARAC"/>
    <property type="match status" value="1"/>
</dbReference>
<evidence type="ECO:0000313" key="5">
    <source>
        <dbReference type="EMBL" id="HJG31599.1"/>
    </source>
</evidence>
<dbReference type="GO" id="GO:0043565">
    <property type="term" value="F:sequence-specific DNA binding"/>
    <property type="evidence" value="ECO:0007669"/>
    <property type="project" value="InterPro"/>
</dbReference>
<keyword evidence="1" id="KW-0805">Transcription regulation</keyword>
<gene>
    <name evidence="5" type="ORF">K8U80_09455</name>
</gene>
<dbReference type="PANTHER" id="PTHR43280:SF28">
    <property type="entry name" value="HTH-TYPE TRANSCRIPTIONAL ACTIVATOR RHAS"/>
    <property type="match status" value="1"/>
</dbReference>
<keyword evidence="3" id="KW-0804">Transcription</keyword>
<dbReference type="InterPro" id="IPR018060">
    <property type="entry name" value="HTH_AraC"/>
</dbReference>
<reference evidence="5" key="1">
    <citation type="journal article" date="2021" name="PeerJ">
        <title>Extensive microbial diversity within the chicken gut microbiome revealed by metagenomics and culture.</title>
        <authorList>
            <person name="Gilroy R."/>
            <person name="Ravi A."/>
            <person name="Getino M."/>
            <person name="Pursley I."/>
            <person name="Horton D.L."/>
            <person name="Alikhan N.F."/>
            <person name="Baker D."/>
            <person name="Gharbi K."/>
            <person name="Hall N."/>
            <person name="Watson M."/>
            <person name="Adriaenssens E.M."/>
            <person name="Foster-Nyarko E."/>
            <person name="Jarju S."/>
            <person name="Secka A."/>
            <person name="Antonio M."/>
            <person name="Oren A."/>
            <person name="Chaudhuri R.R."/>
            <person name="La Ragione R."/>
            <person name="Hildebrand F."/>
            <person name="Pallen M.J."/>
        </authorList>
    </citation>
    <scope>NUCLEOTIDE SEQUENCE</scope>
    <source>
        <strain evidence="5">ChiGjej2B2-7701</strain>
    </source>
</reference>
<keyword evidence="2" id="KW-0238">DNA-binding</keyword>
<evidence type="ECO:0000256" key="1">
    <source>
        <dbReference type="ARBA" id="ARBA00023015"/>
    </source>
</evidence>
<dbReference type="PROSITE" id="PS00041">
    <property type="entry name" value="HTH_ARAC_FAMILY_1"/>
    <property type="match status" value="1"/>
</dbReference>
<dbReference type="PANTHER" id="PTHR43280">
    <property type="entry name" value="ARAC-FAMILY TRANSCRIPTIONAL REGULATOR"/>
    <property type="match status" value="1"/>
</dbReference>
<dbReference type="PROSITE" id="PS01124">
    <property type="entry name" value="HTH_ARAC_FAMILY_2"/>
    <property type="match status" value="1"/>
</dbReference>
<name>A0A921LS43_9ACTN</name>
<sequence length="347" mass="37928">MGRIRNDAASCAAPRARTRAHDRLSMLYEPQVEQFGIALEPCGEALAGRASTDDADAAVYVYRIDGCCVVTSHRVLVKRDMPFYEQSVPGLCVCTLSRDSLALCPVAPPRRSRPHGNVAIFGDGAMKSDRSILRAGTRQDATSIMLLPRWFDRLDGRARRAARALMEEPGDTCIGDTAAALDRTMRALTPLFGGRLADLAMLHAHTGWAALTALGWYLERTRAEAAAGTREQRQLVRSAQCHIGINLEKPLSLDQLARDLLTSRTRLCAAFKQETGESLGAYIRRTRMERAAELLGNPRLDIAAIACAVGYPRTSSFTVAFEHAFGCSPTAFRARCGGALGRDRFYP</sequence>
<dbReference type="Proteomes" id="UP000746751">
    <property type="component" value="Unassembled WGS sequence"/>
</dbReference>
<dbReference type="Gene3D" id="1.10.10.60">
    <property type="entry name" value="Homeodomain-like"/>
    <property type="match status" value="2"/>
</dbReference>